<evidence type="ECO:0000313" key="1">
    <source>
        <dbReference type="EMBL" id="ALA68428.1"/>
    </source>
</evidence>
<dbReference type="EMBL" id="CP006841">
    <property type="protein sequence ID" value="ALA68428.1"/>
    <property type="molecule type" value="Genomic_DNA"/>
</dbReference>
<accession>A0A0K2H3B2</accession>
<gene>
    <name evidence="1" type="ORF">CLAC_03285</name>
</gene>
<organism evidence="1 2">
    <name type="scientific">Corynebacterium lactis RW2-5</name>
    <dbReference type="NCBI Taxonomy" id="1408189"/>
    <lineage>
        <taxon>Bacteria</taxon>
        <taxon>Bacillati</taxon>
        <taxon>Actinomycetota</taxon>
        <taxon>Actinomycetes</taxon>
        <taxon>Mycobacteriales</taxon>
        <taxon>Corynebacteriaceae</taxon>
        <taxon>Corynebacterium</taxon>
    </lineage>
</organism>
<reference evidence="1 2" key="1">
    <citation type="submission" date="2013-10" db="EMBL/GenBank/DDBJ databases">
        <title>Complete genome sequence of Corynebacterium lactis DSM 45799(T), isolated from raw cow milk.</title>
        <authorList>
            <person name="Ruckert C."/>
            <person name="Albersmeier A."/>
            <person name="Lipski A."/>
            <person name="Kalinowski J."/>
        </authorList>
    </citation>
    <scope>NUCLEOTIDE SEQUENCE [LARGE SCALE GENOMIC DNA]</scope>
    <source>
        <strain evidence="1 2">RW2-5</strain>
    </source>
</reference>
<evidence type="ECO:0000313" key="2">
    <source>
        <dbReference type="Proteomes" id="UP000058446"/>
    </source>
</evidence>
<protein>
    <submittedName>
        <fullName evidence="1">Uncharacterized protein</fullName>
    </submittedName>
</protein>
<sequence>MKINLDNVDVEVVGDELIVCDKAGGRVKVSVDEVPMLWNALQLAHRHMSHH</sequence>
<keyword evidence="2" id="KW-1185">Reference proteome</keyword>
<dbReference type="STRING" id="1408189.CLAC_03285"/>
<dbReference type="KEGG" id="clw:CLAC_03285"/>
<name>A0A0K2H3B2_9CORY</name>
<proteinExistence type="predicted"/>
<dbReference type="AlphaFoldDB" id="A0A0K2H3B2"/>
<dbReference type="PATRIC" id="fig|1408189.4.peg.652"/>
<dbReference type="Proteomes" id="UP000058446">
    <property type="component" value="Chromosome"/>
</dbReference>